<name>A0A9D7XDD7_9BACT</name>
<gene>
    <name evidence="1" type="ORF">IPO85_10025</name>
</gene>
<dbReference type="InterPro" id="IPR036439">
    <property type="entry name" value="Dockerin_dom_sf"/>
</dbReference>
<dbReference type="InterPro" id="IPR018247">
    <property type="entry name" value="EF_Hand_1_Ca_BS"/>
</dbReference>
<dbReference type="SUPFAM" id="SSF63446">
    <property type="entry name" value="Type I dockerin domain"/>
    <property type="match status" value="1"/>
</dbReference>
<dbReference type="GO" id="GO:0000272">
    <property type="term" value="P:polysaccharide catabolic process"/>
    <property type="evidence" value="ECO:0007669"/>
    <property type="project" value="InterPro"/>
</dbReference>
<evidence type="ECO:0008006" key="3">
    <source>
        <dbReference type="Google" id="ProtNLM"/>
    </source>
</evidence>
<sequence length="224" mass="25845">MIEIQNNNARIPNCKRKDSITTNPSSLAINGSIHRENLEFIEEVKLQLADMSSFTVVTKRDTVFKIKYDTLKVPSGTVYYIQKKDTLISVRYDTIHQPIYDEKMNRSDGSYAFLDLKKNRPYIIQPSKTNQSIQGIDINDVIVLLRYIMGVEKWNSPYKRIAADINGDGIISNADFDLLYSVVNGSNTMNAIPKLWRFVPKSYLFLIQSILQNPHIRNRLLYHP</sequence>
<proteinExistence type="predicted"/>
<evidence type="ECO:0000313" key="2">
    <source>
        <dbReference type="Proteomes" id="UP000808349"/>
    </source>
</evidence>
<comment type="caution">
    <text evidence="1">The sequence shown here is derived from an EMBL/GenBank/DDBJ whole genome shotgun (WGS) entry which is preliminary data.</text>
</comment>
<organism evidence="1 2">
    <name type="scientific">Candidatus Defluviibacterium haderslevense</name>
    <dbReference type="NCBI Taxonomy" id="2981993"/>
    <lineage>
        <taxon>Bacteria</taxon>
        <taxon>Pseudomonadati</taxon>
        <taxon>Bacteroidota</taxon>
        <taxon>Saprospiria</taxon>
        <taxon>Saprospirales</taxon>
        <taxon>Saprospiraceae</taxon>
        <taxon>Candidatus Defluviibacterium</taxon>
    </lineage>
</organism>
<protein>
    <recommendedName>
        <fullName evidence="3">Dockerin domain-containing protein</fullName>
    </recommendedName>
</protein>
<reference evidence="1 2" key="1">
    <citation type="submission" date="2020-10" db="EMBL/GenBank/DDBJ databases">
        <title>Connecting structure to function with the recovery of over 1000 high-quality activated sludge metagenome-assembled genomes encoding full-length rRNA genes using long-read sequencing.</title>
        <authorList>
            <person name="Singleton C.M."/>
            <person name="Petriglieri F."/>
            <person name="Kristensen J.M."/>
            <person name="Kirkegaard R.H."/>
            <person name="Michaelsen T.Y."/>
            <person name="Andersen M.H."/>
            <person name="Karst S.M."/>
            <person name="Dueholm M.S."/>
            <person name="Nielsen P.H."/>
            <person name="Albertsen M."/>
        </authorList>
    </citation>
    <scope>NUCLEOTIDE SEQUENCE [LARGE SCALE GENOMIC DNA]</scope>
    <source>
        <strain evidence="1">Ribe_18-Q3-R11-54_BAT3C.373</strain>
    </source>
</reference>
<dbReference type="EMBL" id="JADKFW010000005">
    <property type="protein sequence ID" value="MBK9717834.1"/>
    <property type="molecule type" value="Genomic_DNA"/>
</dbReference>
<dbReference type="PROSITE" id="PS00018">
    <property type="entry name" value="EF_HAND_1"/>
    <property type="match status" value="1"/>
</dbReference>
<dbReference type="Gene3D" id="1.10.1330.10">
    <property type="entry name" value="Dockerin domain"/>
    <property type="match status" value="1"/>
</dbReference>
<accession>A0A9D7XDD7</accession>
<evidence type="ECO:0000313" key="1">
    <source>
        <dbReference type="EMBL" id="MBK9717834.1"/>
    </source>
</evidence>
<dbReference type="AlphaFoldDB" id="A0A9D7XDD7"/>
<dbReference type="Proteomes" id="UP000808349">
    <property type="component" value="Unassembled WGS sequence"/>
</dbReference>